<evidence type="ECO:0000256" key="1">
    <source>
        <dbReference type="SAM" id="MobiDB-lite"/>
    </source>
</evidence>
<evidence type="ECO:0000259" key="4">
    <source>
        <dbReference type="Pfam" id="PF11992"/>
    </source>
</evidence>
<feature type="transmembrane region" description="Helical" evidence="2">
    <location>
        <begin position="63"/>
        <end position="83"/>
    </location>
</feature>
<feature type="transmembrane region" description="Helical" evidence="2">
    <location>
        <begin position="211"/>
        <end position="231"/>
    </location>
</feature>
<dbReference type="InterPro" id="IPR021878">
    <property type="entry name" value="TgpA_N"/>
</dbReference>
<feature type="region of interest" description="Disordered" evidence="1">
    <location>
        <begin position="717"/>
        <end position="747"/>
    </location>
</feature>
<dbReference type="RefSeq" id="WP_378520560.1">
    <property type="nucleotide sequence ID" value="NZ_CBCSDI010000001.1"/>
</dbReference>
<evidence type="ECO:0000313" key="5">
    <source>
        <dbReference type="EMBL" id="MFC0224782.1"/>
    </source>
</evidence>
<keyword evidence="2" id="KW-0472">Membrane</keyword>
<dbReference type="Proteomes" id="UP001589698">
    <property type="component" value="Unassembled WGS sequence"/>
</dbReference>
<keyword evidence="6" id="KW-1185">Reference proteome</keyword>
<sequence>MRAAPAGAGASLADAAVTLGSIALVLTLLDESFWSRDYLVAGLVPVVFLLALAWLARRSPEGVWLYLLGAVVAYAPLGALAALRRPGPWIVPGLDTMNRVLGDTWAAPRLFVSTLPPVDASGSVMLLPYALGFLTALPAAWLALGTRRPLAPGVAVLAGLAATIPLAVLVPDHYVLRGVVLTVVLVVWAAVRSRRNESLQSLGGATRSGIVATLVAAVLVAGVSGLVGLLASDDDQTDRIRLEPAGAAVASDALDSLVTPSAGRAELLKVIGVPDGERIRFGALDTYDGQAWVPADQSPGAGPAGSFRRLSEQVAPLHPGREVGVRVQVRPAYVSDWLPTFGELTSLRLESTDGRTQLADVRYNQASSSALVQGGVNPRDDYTFTAVPPPGLREGDPTMEPTDDQRQPEGAFLDQFLEPFDRAELAPLRRVLLMARYLRLNGEVRLSGTSSQDPVDLGLRLMGARHIVATPFQYSAVTALAASRLGVPARVVVGAAPGRGGRVSQSDVLSWVELQFADGTWRTLEPSRYTGVHPYTEDESDDVVSAGAWVTRELEIDEDEVKIPKGADIDLPADAVIEERRGPWETAGLGLAAAGGLVLLAWAAVPAAKAVRRRRRASAGSPALHVHAWQEVLDTARDLGSPVPEGWSRLAQARSLGVDPALARRADGVVFAPVPAPEEEARRYWADCAEARAILLDQAGPRRRLWSHLNPASLLAGRARRRAARASGSRGVGDEDRRARRQPSPQA</sequence>
<accession>A0ABV6E724</accession>
<evidence type="ECO:0000256" key="2">
    <source>
        <dbReference type="SAM" id="Phobius"/>
    </source>
</evidence>
<proteinExistence type="predicted"/>
<dbReference type="InterPro" id="IPR002931">
    <property type="entry name" value="Transglutaminase-like"/>
</dbReference>
<keyword evidence="2" id="KW-0812">Transmembrane</keyword>
<keyword evidence="2" id="KW-1133">Transmembrane helix</keyword>
<dbReference type="Pfam" id="PF11992">
    <property type="entry name" value="TgpA_N"/>
    <property type="match status" value="1"/>
</dbReference>
<feature type="transmembrane region" description="Helical" evidence="2">
    <location>
        <begin position="174"/>
        <end position="191"/>
    </location>
</feature>
<evidence type="ECO:0000313" key="6">
    <source>
        <dbReference type="Proteomes" id="UP001589698"/>
    </source>
</evidence>
<protein>
    <submittedName>
        <fullName evidence="5">DUF3488 and transglutaminase-like domain-containing protein</fullName>
    </submittedName>
</protein>
<name>A0ABV6E724_9ACTN</name>
<feature type="domain" description="Protein-glutamine gamma-glutamyltransferase TgpA N-terminal" evidence="4">
    <location>
        <begin position="33"/>
        <end position="390"/>
    </location>
</feature>
<organism evidence="5 6">
    <name type="scientific">Nocardioides zeicaulis</name>
    <dbReference type="NCBI Taxonomy" id="1776857"/>
    <lineage>
        <taxon>Bacteria</taxon>
        <taxon>Bacillati</taxon>
        <taxon>Actinomycetota</taxon>
        <taxon>Actinomycetes</taxon>
        <taxon>Propionibacteriales</taxon>
        <taxon>Nocardioidaceae</taxon>
        <taxon>Nocardioides</taxon>
    </lineage>
</organism>
<feature type="transmembrane region" description="Helical" evidence="2">
    <location>
        <begin position="126"/>
        <end position="143"/>
    </location>
</feature>
<feature type="transmembrane region" description="Helical" evidence="2">
    <location>
        <begin position="150"/>
        <end position="168"/>
    </location>
</feature>
<feature type="domain" description="Transglutaminase-like" evidence="3">
    <location>
        <begin position="418"/>
        <end position="526"/>
    </location>
</feature>
<evidence type="ECO:0000259" key="3">
    <source>
        <dbReference type="Pfam" id="PF01841"/>
    </source>
</evidence>
<gene>
    <name evidence="5" type="ORF">ACFFJG_19995</name>
</gene>
<comment type="caution">
    <text evidence="5">The sequence shown here is derived from an EMBL/GenBank/DDBJ whole genome shotgun (WGS) entry which is preliminary data.</text>
</comment>
<feature type="transmembrane region" description="Helical" evidence="2">
    <location>
        <begin position="39"/>
        <end position="56"/>
    </location>
</feature>
<reference evidence="5 6" key="1">
    <citation type="submission" date="2024-09" db="EMBL/GenBank/DDBJ databases">
        <authorList>
            <person name="Sun Q."/>
            <person name="Mori K."/>
        </authorList>
    </citation>
    <scope>NUCLEOTIDE SEQUENCE [LARGE SCALE GENOMIC DNA]</scope>
    <source>
        <strain evidence="5 6">CCM 8654</strain>
    </source>
</reference>
<dbReference type="Pfam" id="PF01841">
    <property type="entry name" value="Transglut_core"/>
    <property type="match status" value="1"/>
</dbReference>
<feature type="transmembrane region" description="Helical" evidence="2">
    <location>
        <begin position="587"/>
        <end position="608"/>
    </location>
</feature>
<dbReference type="EMBL" id="JBHLXH010000003">
    <property type="protein sequence ID" value="MFC0224782.1"/>
    <property type="molecule type" value="Genomic_DNA"/>
</dbReference>